<gene>
    <name evidence="3" type="ORF">JYU14_02440</name>
</gene>
<dbReference type="SMART" id="SM00846">
    <property type="entry name" value="Gp_dh_N"/>
    <property type="match status" value="1"/>
</dbReference>
<protein>
    <submittedName>
        <fullName evidence="3">Aldehyde dehydrogenase</fullName>
    </submittedName>
</protein>
<evidence type="ECO:0000313" key="4">
    <source>
        <dbReference type="Proteomes" id="UP000722121"/>
    </source>
</evidence>
<evidence type="ECO:0000256" key="1">
    <source>
        <dbReference type="ARBA" id="ARBA00023002"/>
    </source>
</evidence>
<dbReference type="EMBL" id="JAFITR010000038">
    <property type="protein sequence ID" value="MBN4066921.1"/>
    <property type="molecule type" value="Genomic_DNA"/>
</dbReference>
<dbReference type="Gene3D" id="3.30.360.10">
    <property type="entry name" value="Dihydrodipicolinate Reductase, domain 2"/>
    <property type="match status" value="1"/>
</dbReference>
<dbReference type="InterPro" id="IPR036291">
    <property type="entry name" value="NAD(P)-bd_dom_sf"/>
</dbReference>
<name>A0ABS3AQC6_9BACT</name>
<keyword evidence="4" id="KW-1185">Reference proteome</keyword>
<dbReference type="SUPFAM" id="SSF55347">
    <property type="entry name" value="Glyceraldehyde-3-phosphate dehydrogenase-like, C-terminal domain"/>
    <property type="match status" value="1"/>
</dbReference>
<sequence length="365" mass="40473">MAYRKIRIGINGFGRIGRSVARLNALSKRFDLVHINDVNSHVENMAYLFKYDSIYGKFPGEVTNDKEAITIDGHTASYSSFRSISEVDWKRHGTDIVIDASGVSENVIDARELIESHKVEKVIVTHSSEFVDREVILGINDYDLCPSDNIVSNSICDANAIAHAMKWLDEAFGVEGGSVTTLHPWLSYQNLVDGPAISQSNPGVVWKDFALGRASIGSLIPKDTTAMKATEKVLPQLRGKVMSMSYRIPTAVVASSDIVLKAKSSPTTKDVVALLEEKAQSSPYVRLNRESLVSCDYEREEASCIIDLQWVKAQNGLIKLILWYDNEWGYSARVLDLAKKLSSLPTKENLSTESRELAHAENGVY</sequence>
<dbReference type="InterPro" id="IPR020831">
    <property type="entry name" value="GlycerAld/Erythrose_P_DH"/>
</dbReference>
<dbReference type="PANTHER" id="PTHR43148">
    <property type="entry name" value="GLYCERALDEHYDE-3-PHOSPHATE DEHYDROGENASE 2"/>
    <property type="match status" value="1"/>
</dbReference>
<dbReference type="InterPro" id="IPR020829">
    <property type="entry name" value="GlycerAld_3-P_DH_cat"/>
</dbReference>
<dbReference type="Pfam" id="PF00044">
    <property type="entry name" value="Gp_dh_N"/>
    <property type="match status" value="1"/>
</dbReference>
<keyword evidence="1" id="KW-0560">Oxidoreductase</keyword>
<dbReference type="Gene3D" id="3.40.50.720">
    <property type="entry name" value="NAD(P)-binding Rossmann-like Domain"/>
    <property type="match status" value="1"/>
</dbReference>
<evidence type="ECO:0000259" key="2">
    <source>
        <dbReference type="SMART" id="SM00846"/>
    </source>
</evidence>
<accession>A0ABS3AQC6</accession>
<dbReference type="SUPFAM" id="SSF51735">
    <property type="entry name" value="NAD(P)-binding Rossmann-fold domains"/>
    <property type="match status" value="1"/>
</dbReference>
<proteinExistence type="predicted"/>
<dbReference type="PIRSF" id="PIRSF000149">
    <property type="entry name" value="GAP_DH"/>
    <property type="match status" value="1"/>
</dbReference>
<feature type="domain" description="Glyceraldehyde 3-phosphate dehydrogenase NAD(P) binding" evidence="2">
    <location>
        <begin position="6"/>
        <end position="156"/>
    </location>
</feature>
<reference evidence="3 4" key="1">
    <citation type="submission" date="2021-02" db="EMBL/GenBank/DDBJ databases">
        <title>Activity-based single-cell genomes from oceanic crustal fluid captures similar information to metagenomic and metatranscriptomic surveys with orders of magnitude less sampling.</title>
        <authorList>
            <person name="D'Angelo T.S."/>
            <person name="Orcutt B.N."/>
        </authorList>
    </citation>
    <scope>NUCLEOTIDE SEQUENCE [LARGE SCALE GENOMIC DNA]</scope>
    <source>
        <strain evidence="3">AH-315-G07</strain>
    </source>
</reference>
<organism evidence="3 4">
    <name type="scientific">Simkania negevensis</name>
    <dbReference type="NCBI Taxonomy" id="83561"/>
    <lineage>
        <taxon>Bacteria</taxon>
        <taxon>Pseudomonadati</taxon>
        <taxon>Chlamydiota</taxon>
        <taxon>Chlamydiia</taxon>
        <taxon>Parachlamydiales</taxon>
        <taxon>Simkaniaceae</taxon>
        <taxon>Simkania</taxon>
    </lineage>
</organism>
<dbReference type="Pfam" id="PF02800">
    <property type="entry name" value="Gp_dh_C"/>
    <property type="match status" value="1"/>
</dbReference>
<dbReference type="Proteomes" id="UP000722121">
    <property type="component" value="Unassembled WGS sequence"/>
</dbReference>
<evidence type="ECO:0000313" key="3">
    <source>
        <dbReference type="EMBL" id="MBN4066921.1"/>
    </source>
</evidence>
<dbReference type="InterPro" id="IPR020828">
    <property type="entry name" value="GlycerAld_3-P_DH_NAD(P)-bd"/>
</dbReference>
<comment type="caution">
    <text evidence="3">The sequence shown here is derived from an EMBL/GenBank/DDBJ whole genome shotgun (WGS) entry which is preliminary data.</text>
</comment>